<gene>
    <name evidence="3" type="primary">adhA</name>
    <name evidence="3" type="ORF">CLCR_07571</name>
</gene>
<protein>
    <submittedName>
        <fullName evidence="3">5'-hydroxyaverantin dehydrogenase</fullName>
    </submittedName>
</protein>
<evidence type="ECO:0000256" key="2">
    <source>
        <dbReference type="ARBA" id="ARBA00023002"/>
    </source>
</evidence>
<dbReference type="PANTHER" id="PTHR43180:SF31">
    <property type="entry name" value="CHAIN DEHYDROGENASE_REDUCTASE, PUTATIVE (AFU_ORTHOLOGUE AFUA_2G16570)-RELATED"/>
    <property type="match status" value="1"/>
</dbReference>
<dbReference type="GO" id="GO:0016491">
    <property type="term" value="F:oxidoreductase activity"/>
    <property type="evidence" value="ECO:0007669"/>
    <property type="project" value="UniProtKB-KW"/>
</dbReference>
<comment type="similarity">
    <text evidence="1">Belongs to the short-chain dehydrogenases/reductases (SDR) family.</text>
</comment>
<sequence length="199" mass="20763">MSNEVDLSALGGKSAIVIGGASGLGLAIVKRFAHAGAHVTIADVDTEGGSRIVAELESKGLSATLVRCDVTDHASSVEAFEHAIRTSPSKSVDVAALVAGVIGEPGSLVDMVIKGQRKEHVTPPQLRHPALDVNLLGIYNSAYLALWYMNLDRTATGSNVGPGVSHGSQFSKSLILISSTVAYTDVGNFADYHTSKCEY</sequence>
<dbReference type="SUPFAM" id="SSF51735">
    <property type="entry name" value="NAD(P)-binding Rossmann-fold domains"/>
    <property type="match status" value="1"/>
</dbReference>
<keyword evidence="2" id="KW-0560">Oxidoreductase</keyword>
<dbReference type="Proteomes" id="UP000094526">
    <property type="component" value="Unassembled WGS sequence"/>
</dbReference>
<dbReference type="PANTHER" id="PTHR43180">
    <property type="entry name" value="3-OXOACYL-(ACYL-CARRIER-PROTEIN) REDUCTASE (AFU_ORTHOLOGUE AFUA_6G11210)"/>
    <property type="match status" value="1"/>
</dbReference>
<evidence type="ECO:0000313" key="3">
    <source>
        <dbReference type="EMBL" id="OCT50599.1"/>
    </source>
</evidence>
<dbReference type="OrthoDB" id="5371740at2759"/>
<evidence type="ECO:0000256" key="1">
    <source>
        <dbReference type="ARBA" id="ARBA00006484"/>
    </source>
</evidence>
<dbReference type="Gene3D" id="3.40.50.720">
    <property type="entry name" value="NAD(P)-binding Rossmann-like Domain"/>
    <property type="match status" value="1"/>
</dbReference>
<proteinExistence type="inferred from homology"/>
<dbReference type="VEuPathDB" id="FungiDB:CLCR_07571"/>
<dbReference type="InterPro" id="IPR002347">
    <property type="entry name" value="SDR_fam"/>
</dbReference>
<comment type="caution">
    <text evidence="3">The sequence shown here is derived from an EMBL/GenBank/DDBJ whole genome shotgun (WGS) entry which is preliminary data.</text>
</comment>
<dbReference type="InterPro" id="IPR036291">
    <property type="entry name" value="NAD(P)-bd_dom_sf"/>
</dbReference>
<keyword evidence="4" id="KW-1185">Reference proteome</keyword>
<reference evidence="4" key="1">
    <citation type="submission" date="2015-07" db="EMBL/GenBank/DDBJ databases">
        <authorList>
            <person name="Teixeira M.M."/>
            <person name="Souza R.C."/>
            <person name="Almeida L.G."/>
            <person name="Vicente V.A."/>
            <person name="de Hoog S."/>
            <person name="Bocca A.L."/>
            <person name="de Almeida S.R."/>
            <person name="Vasconcelos A.T."/>
            <person name="Felipe M.S."/>
        </authorList>
    </citation>
    <scope>NUCLEOTIDE SEQUENCE [LARGE SCALE GENOMIC DNA]</scope>
    <source>
        <strain evidence="4">KSF</strain>
    </source>
</reference>
<dbReference type="VEuPathDB" id="FungiDB:G647_05415"/>
<evidence type="ECO:0000313" key="4">
    <source>
        <dbReference type="Proteomes" id="UP000094526"/>
    </source>
</evidence>
<accession>A0A1C1CQ15</accession>
<dbReference type="AlphaFoldDB" id="A0A1C1CQ15"/>
<organism evidence="3 4">
    <name type="scientific">Cladophialophora carrionii</name>
    <dbReference type="NCBI Taxonomy" id="86049"/>
    <lineage>
        <taxon>Eukaryota</taxon>
        <taxon>Fungi</taxon>
        <taxon>Dikarya</taxon>
        <taxon>Ascomycota</taxon>
        <taxon>Pezizomycotina</taxon>
        <taxon>Eurotiomycetes</taxon>
        <taxon>Chaetothyriomycetidae</taxon>
        <taxon>Chaetothyriales</taxon>
        <taxon>Herpotrichiellaceae</taxon>
        <taxon>Cladophialophora</taxon>
    </lineage>
</organism>
<dbReference type="EMBL" id="LGRB01000010">
    <property type="protein sequence ID" value="OCT50599.1"/>
    <property type="molecule type" value="Genomic_DNA"/>
</dbReference>
<dbReference type="STRING" id="86049.A0A1C1CQ15"/>
<dbReference type="Pfam" id="PF00106">
    <property type="entry name" value="adh_short"/>
    <property type="match status" value="1"/>
</dbReference>
<name>A0A1C1CQ15_9EURO</name>